<proteinExistence type="inferred from homology"/>
<evidence type="ECO:0000313" key="7">
    <source>
        <dbReference type="Proteomes" id="UP000652995"/>
    </source>
</evidence>
<protein>
    <submittedName>
        <fullName evidence="4">Epimerase family protein</fullName>
    </submittedName>
    <submittedName>
        <fullName evidence="5">NAD dependent epimerase/dehydratase family protein</fullName>
    </submittedName>
</protein>
<reference evidence="7" key="3">
    <citation type="journal article" date="2019" name="Int. J. Syst. Evol. Microbiol.">
        <title>The Global Catalogue of Microorganisms (GCM) 10K type strain sequencing project: providing services to taxonomists for standard genome sequencing and annotation.</title>
        <authorList>
            <consortium name="The Broad Institute Genomics Platform"/>
            <consortium name="The Broad Institute Genome Sequencing Center for Infectious Disease"/>
            <person name="Wu L."/>
            <person name="Ma J."/>
        </authorList>
    </citation>
    <scope>NUCLEOTIDE SEQUENCE [LARGE SCALE GENOMIC DNA]</scope>
    <source>
        <strain evidence="7">CCM 4175</strain>
    </source>
</reference>
<feature type="domain" description="DUF1731" evidence="3">
    <location>
        <begin position="252"/>
        <end position="297"/>
    </location>
</feature>
<dbReference type="EMBL" id="BMCB01000003">
    <property type="protein sequence ID" value="GGA83932.1"/>
    <property type="molecule type" value="Genomic_DNA"/>
</dbReference>
<evidence type="ECO:0000313" key="6">
    <source>
        <dbReference type="Proteomes" id="UP000243706"/>
    </source>
</evidence>
<dbReference type="InterPro" id="IPR010099">
    <property type="entry name" value="SDR39U1"/>
</dbReference>
<dbReference type="Proteomes" id="UP000652995">
    <property type="component" value="Unassembled WGS sequence"/>
</dbReference>
<name>A0A240BXJ9_9STAP</name>
<evidence type="ECO:0000259" key="2">
    <source>
        <dbReference type="Pfam" id="PF01370"/>
    </source>
</evidence>
<gene>
    <name evidence="4" type="ORF">GCM10007183_05180</name>
    <name evidence="5" type="ORF">SAMEA4412661_00441</name>
</gene>
<organism evidence="5 6">
    <name type="scientific">Staphylococcus muscae</name>
    <dbReference type="NCBI Taxonomy" id="1294"/>
    <lineage>
        <taxon>Bacteria</taxon>
        <taxon>Bacillati</taxon>
        <taxon>Bacillota</taxon>
        <taxon>Bacilli</taxon>
        <taxon>Bacillales</taxon>
        <taxon>Staphylococcaceae</taxon>
        <taxon>Staphylococcus</taxon>
    </lineage>
</organism>
<dbReference type="AlphaFoldDB" id="A0A240BXJ9"/>
<reference evidence="4" key="1">
    <citation type="journal article" date="2014" name="Int. J. Syst. Evol. Microbiol.">
        <title>Complete genome of a new Firmicutes species belonging to the dominant human colonic microbiota ('Ruminococcus bicirculans') reveals two chromosomes and a selective capacity to utilize plant glucans.</title>
        <authorList>
            <consortium name="NISC Comparative Sequencing Program"/>
            <person name="Wegmann U."/>
            <person name="Louis P."/>
            <person name="Goesmann A."/>
            <person name="Henrissat B."/>
            <person name="Duncan S.H."/>
            <person name="Flint H.J."/>
        </authorList>
    </citation>
    <scope>NUCLEOTIDE SEQUENCE</scope>
    <source>
        <strain evidence="4">CCM 4175</strain>
    </source>
</reference>
<evidence type="ECO:0000256" key="1">
    <source>
        <dbReference type="ARBA" id="ARBA00009353"/>
    </source>
</evidence>
<dbReference type="InterPro" id="IPR036291">
    <property type="entry name" value="NAD(P)-bd_dom_sf"/>
</dbReference>
<dbReference type="NCBIfam" id="TIGR01777">
    <property type="entry name" value="yfcH"/>
    <property type="match status" value="1"/>
</dbReference>
<reference evidence="5 6" key="2">
    <citation type="submission" date="2017-06" db="EMBL/GenBank/DDBJ databases">
        <authorList>
            <consortium name="Pathogen Informatics"/>
        </authorList>
    </citation>
    <scope>NUCLEOTIDE SEQUENCE [LARGE SCALE GENOMIC DNA]</scope>
    <source>
        <strain evidence="5 6">NCTC13833</strain>
    </source>
</reference>
<feature type="domain" description="NAD-dependent epimerase/dehydratase" evidence="2">
    <location>
        <begin position="5"/>
        <end position="224"/>
    </location>
</feature>
<evidence type="ECO:0000313" key="4">
    <source>
        <dbReference type="EMBL" id="GGA83932.1"/>
    </source>
</evidence>
<keyword evidence="7" id="KW-1185">Reference proteome</keyword>
<sequence length="305" mass="34822">MTTYLISGGTGLIGQQLINKLSTSKTHHIYILTRTTRHSDNPQITYINWNEESWEQQVPNVDIVINLAGATLSRYWTKGYKQKMMTSRIQSTRALFDLFSTREKVPQVMFNASAIGYYPPSNTAVYTEATQTAPHDFLSEIVYQWERQADHFNQLGTRVIIGRFGLVLSNQGGAWPAMSLPYRFFIGGKLGNGKQPYSWIHIDDLVNAIVYLIHTSDTTEAYNLTAPNPVTQHEFGLKIQQVLKCPHYTRAPQHLLRLLLGKMATLLIDTQYVLPERLTESEFQFQYPHLTQALQALHHDNKHTG</sequence>
<dbReference type="PANTHER" id="PTHR11092:SF0">
    <property type="entry name" value="EPIMERASE FAMILY PROTEIN SDR39U1"/>
    <property type="match status" value="1"/>
</dbReference>
<dbReference type="Pfam" id="PF08338">
    <property type="entry name" value="DUF1731"/>
    <property type="match status" value="1"/>
</dbReference>
<dbReference type="Pfam" id="PF01370">
    <property type="entry name" value="Epimerase"/>
    <property type="match status" value="1"/>
</dbReference>
<dbReference type="Gene3D" id="3.40.50.720">
    <property type="entry name" value="NAD(P)-binding Rossmann-like Domain"/>
    <property type="match status" value="1"/>
</dbReference>
<evidence type="ECO:0000313" key="5">
    <source>
        <dbReference type="EMBL" id="SNW00405.1"/>
    </source>
</evidence>
<dbReference type="RefSeq" id="WP_095115642.1">
    <property type="nucleotide sequence ID" value="NZ_BMCB01000003.1"/>
</dbReference>
<dbReference type="EMBL" id="LT906464">
    <property type="protein sequence ID" value="SNW00405.1"/>
    <property type="molecule type" value="Genomic_DNA"/>
</dbReference>
<dbReference type="Proteomes" id="UP000243706">
    <property type="component" value="Chromosome 1"/>
</dbReference>
<dbReference type="KEGG" id="smus:C7J88_09320"/>
<dbReference type="InterPro" id="IPR013549">
    <property type="entry name" value="DUF1731"/>
</dbReference>
<dbReference type="PANTHER" id="PTHR11092">
    <property type="entry name" value="SUGAR NUCLEOTIDE EPIMERASE RELATED"/>
    <property type="match status" value="1"/>
</dbReference>
<accession>A0A240BXJ9</accession>
<reference evidence="4" key="4">
    <citation type="submission" date="2024-05" db="EMBL/GenBank/DDBJ databases">
        <authorList>
            <person name="Sun Q."/>
            <person name="Sedlacek I."/>
        </authorList>
    </citation>
    <scope>NUCLEOTIDE SEQUENCE</scope>
    <source>
        <strain evidence="4">CCM 4175</strain>
    </source>
</reference>
<dbReference type="SUPFAM" id="SSF51735">
    <property type="entry name" value="NAD(P)-binding Rossmann-fold domains"/>
    <property type="match status" value="1"/>
</dbReference>
<dbReference type="OrthoDB" id="9801773at2"/>
<dbReference type="InterPro" id="IPR001509">
    <property type="entry name" value="Epimerase_deHydtase"/>
</dbReference>
<comment type="similarity">
    <text evidence="1">Belongs to the NAD(P)-dependent epimerase/dehydratase family. SDR39U1 subfamily.</text>
</comment>
<evidence type="ECO:0000259" key="3">
    <source>
        <dbReference type="Pfam" id="PF08338"/>
    </source>
</evidence>